<reference evidence="14 15" key="1">
    <citation type="journal article" date="2019" name="Sci. Rep.">
        <title>A multi-omics analysis of the grapevine pathogen Lasiodiplodia theobromae reveals that temperature affects the expression of virulence- and pathogenicity-related genes.</title>
        <authorList>
            <person name="Felix C."/>
            <person name="Meneses R."/>
            <person name="Goncalves M.F.M."/>
            <person name="Tilleman L."/>
            <person name="Duarte A.S."/>
            <person name="Jorrin-Novo J.V."/>
            <person name="Van de Peer Y."/>
            <person name="Deforce D."/>
            <person name="Van Nieuwerburgh F."/>
            <person name="Esteves A.C."/>
            <person name="Alves A."/>
        </authorList>
    </citation>
    <scope>NUCLEOTIDE SEQUENCE [LARGE SCALE GENOMIC DNA]</scope>
    <source>
        <strain evidence="14 15">LA-SOL3</strain>
    </source>
</reference>
<feature type="chain" id="PRO_5024819187" description="Endopolyphosphatase" evidence="13">
    <location>
        <begin position="18"/>
        <end position="815"/>
    </location>
</feature>
<dbReference type="GO" id="GO:0008081">
    <property type="term" value="F:phosphoric diester hydrolase activity"/>
    <property type="evidence" value="ECO:0007669"/>
    <property type="project" value="TreeGrafter"/>
</dbReference>
<dbReference type="GO" id="GO:0000298">
    <property type="term" value="F:endopolyphosphatase activity"/>
    <property type="evidence" value="ECO:0007669"/>
    <property type="project" value="UniProtKB-EC"/>
</dbReference>
<organism evidence="14 15">
    <name type="scientific">Lasiodiplodia theobromae</name>
    <dbReference type="NCBI Taxonomy" id="45133"/>
    <lineage>
        <taxon>Eukaryota</taxon>
        <taxon>Fungi</taxon>
        <taxon>Dikarya</taxon>
        <taxon>Ascomycota</taxon>
        <taxon>Pezizomycotina</taxon>
        <taxon>Dothideomycetes</taxon>
        <taxon>Dothideomycetes incertae sedis</taxon>
        <taxon>Botryosphaeriales</taxon>
        <taxon>Botryosphaeriaceae</taxon>
        <taxon>Lasiodiplodia</taxon>
    </lineage>
</organism>
<comment type="subcellular location">
    <subcellularLocation>
        <location evidence="1">Vacuole membrane</location>
        <topology evidence="1">Single-pass type II membrane protein</topology>
    </subcellularLocation>
</comment>
<evidence type="ECO:0000256" key="9">
    <source>
        <dbReference type="ARBA" id="ARBA00022989"/>
    </source>
</evidence>
<dbReference type="Proteomes" id="UP000325902">
    <property type="component" value="Unassembled WGS sequence"/>
</dbReference>
<evidence type="ECO:0000256" key="12">
    <source>
        <dbReference type="SAM" id="MobiDB-lite"/>
    </source>
</evidence>
<comment type="caution">
    <text evidence="14">The sequence shown here is derived from an EMBL/GenBank/DDBJ whole genome shotgun (WGS) entry which is preliminary data.</text>
</comment>
<dbReference type="AlphaFoldDB" id="A0A5N5DB25"/>
<feature type="compositionally biased region" description="Basic and acidic residues" evidence="12">
    <location>
        <begin position="663"/>
        <end position="673"/>
    </location>
</feature>
<feature type="signal peptide" evidence="13">
    <location>
        <begin position="1"/>
        <end position="17"/>
    </location>
</feature>
<sequence length="815" mass="92879">MVRCALASALIASSASALSVPAAHLLRTPSSQSRPLTGKFLHITDFHPDPFYKTYGSTSKDGACHRGHGAAGYYGAETSGCDTPLTLVNATFDWIRDNIRDEIDFIVWTGDSARHDNDEKHPRNDDQVVQLNKFIVSKFREVFARPDDDDDDPTNDFIIPIVPTYGNNDILPHNIFLEGPNHWTTTYLDVWRSMIPEEQRHQFQRGGWFQVEVIPNKLAVFSLNTMYFFDSNSAVDGCAIKSEPGYEHMEWLRIQLQILRERGMKAILIGHVPPARTDNKQSWDETCWQKYALWQRQYRDVIVASLYGHMNIDHFQLQDFNDIRPSTEKGKMKGALKQKISLDTRGEVSIMSPSDYLMDLRNEWANLPSPKKKGSAKAEEEEEEESIVEKIQDFFGQKKGKKGNKKFLDEIGGPWGERFGFSLIGPSIVPNYFPTLRVFDYNITGLDNPGDLQHPRHLPGERLQEIFERELEDADQDKDGDYEEAIKRKNKKYKFTVPNPPSKSSPPGPAYSPQTLSLLGYTQYFANLTRLNNDFHKSPCYLAAISHASDDNTTINPTSLLYADYTEGDDSDFGDGFGAQRWREGKHRGKKPAHPTPHPLPFEFEVFYQTNNKSDPFKLKDLTVRSYINLARRIGNFNEKSGGGGKKHKKHKKDKKDKKNKKTKELGGAEDSNRGATDLEAVMNELVGSNVEEKGRELSGFEDGLDGDYYEDYETDDDDRDDGDDELDAAKKKKNKKKKNKKKKNRNKHRKKGPKHHVWYTFIERAFVGTMSRDEIDERFGWIPELAEADTTYESQPPSVVADDAEDVGFGDDEL</sequence>
<dbReference type="PANTHER" id="PTHR10340:SF55">
    <property type="entry name" value="ENDOPOLYPHOSPHATASE"/>
    <property type="match status" value="1"/>
</dbReference>
<dbReference type="FunFam" id="3.60.21.10:FF:000082">
    <property type="entry name" value="Endopolyphosphatase"/>
    <property type="match status" value="1"/>
</dbReference>
<dbReference type="PANTHER" id="PTHR10340">
    <property type="entry name" value="SPHINGOMYELIN PHOSPHODIESTERASE"/>
    <property type="match status" value="1"/>
</dbReference>
<evidence type="ECO:0000256" key="5">
    <source>
        <dbReference type="ARBA" id="ARBA00022554"/>
    </source>
</evidence>
<gene>
    <name evidence="14" type="primary">epp-1</name>
    <name evidence="14" type="ORF">DBV05_g6392</name>
</gene>
<dbReference type="GO" id="GO:0005774">
    <property type="term" value="C:vacuolar membrane"/>
    <property type="evidence" value="ECO:0007669"/>
    <property type="project" value="UniProtKB-SubCell"/>
</dbReference>
<proteinExistence type="inferred from homology"/>
<name>A0A5N5DB25_9PEZI</name>
<feature type="compositionally biased region" description="Basic residues" evidence="12">
    <location>
        <begin position="645"/>
        <end position="662"/>
    </location>
</feature>
<keyword evidence="13" id="KW-0732">Signal</keyword>
<feature type="region of interest" description="Disordered" evidence="12">
    <location>
        <begin position="636"/>
        <end position="755"/>
    </location>
</feature>
<dbReference type="CDD" id="cd00842">
    <property type="entry name" value="MPP_ASMase"/>
    <property type="match status" value="1"/>
</dbReference>
<evidence type="ECO:0000256" key="7">
    <source>
        <dbReference type="ARBA" id="ARBA00022801"/>
    </source>
</evidence>
<feature type="compositionally biased region" description="Acidic residues" evidence="12">
    <location>
        <begin position="703"/>
        <end position="727"/>
    </location>
</feature>
<dbReference type="InterPro" id="IPR029052">
    <property type="entry name" value="Metallo-depent_PP-like"/>
</dbReference>
<dbReference type="InterPro" id="IPR012358">
    <property type="entry name" value="EndopolyPtase_N1"/>
</dbReference>
<dbReference type="GO" id="GO:0000324">
    <property type="term" value="C:fungal-type vacuole"/>
    <property type="evidence" value="ECO:0007669"/>
    <property type="project" value="TreeGrafter"/>
</dbReference>
<keyword evidence="6" id="KW-0812">Transmembrane</keyword>
<evidence type="ECO:0000256" key="6">
    <source>
        <dbReference type="ARBA" id="ARBA00022692"/>
    </source>
</evidence>
<evidence type="ECO:0000256" key="4">
    <source>
        <dbReference type="ARBA" id="ARBA00014458"/>
    </source>
</evidence>
<comment type="similarity">
    <text evidence="2">Belongs to the endopolyphosphatase PPN1 family.</text>
</comment>
<dbReference type="OrthoDB" id="348678at2759"/>
<dbReference type="GO" id="GO:0004309">
    <property type="term" value="F:exopolyphosphatase activity"/>
    <property type="evidence" value="ECO:0007669"/>
    <property type="project" value="TreeGrafter"/>
</dbReference>
<dbReference type="SUPFAM" id="SSF56300">
    <property type="entry name" value="Metallo-dependent phosphatases"/>
    <property type="match status" value="1"/>
</dbReference>
<feature type="compositionally biased region" description="Acidic residues" evidence="12">
    <location>
        <begin position="803"/>
        <end position="815"/>
    </location>
</feature>
<evidence type="ECO:0000256" key="1">
    <source>
        <dbReference type="ARBA" id="ARBA00004576"/>
    </source>
</evidence>
<evidence type="ECO:0000313" key="14">
    <source>
        <dbReference type="EMBL" id="KAB2575043.1"/>
    </source>
</evidence>
<keyword evidence="11" id="KW-0325">Glycoprotein</keyword>
<dbReference type="PIRSF" id="PIRSF027093">
    <property type="entry name" value="EndopolyPtase_N1"/>
    <property type="match status" value="1"/>
</dbReference>
<dbReference type="InterPro" id="IPR041805">
    <property type="entry name" value="ASMase/PPN1_MPP"/>
</dbReference>
<accession>A0A5N5DB25</accession>
<keyword evidence="5" id="KW-0926">Vacuole</keyword>
<evidence type="ECO:0000256" key="13">
    <source>
        <dbReference type="SAM" id="SignalP"/>
    </source>
</evidence>
<feature type="region of interest" description="Disordered" evidence="12">
    <location>
        <begin position="789"/>
        <end position="815"/>
    </location>
</feature>
<dbReference type="GO" id="GO:0006798">
    <property type="term" value="P:polyphosphate catabolic process"/>
    <property type="evidence" value="ECO:0007669"/>
    <property type="project" value="TreeGrafter"/>
</dbReference>
<keyword evidence="9" id="KW-1133">Transmembrane helix</keyword>
<evidence type="ECO:0000256" key="8">
    <source>
        <dbReference type="ARBA" id="ARBA00022968"/>
    </source>
</evidence>
<keyword evidence="7" id="KW-0378">Hydrolase</keyword>
<evidence type="ECO:0000256" key="3">
    <source>
        <dbReference type="ARBA" id="ARBA00012459"/>
    </source>
</evidence>
<protein>
    <recommendedName>
        <fullName evidence="4">Endopolyphosphatase</fullName>
        <ecNumber evidence="3">3.6.1.10</ecNumber>
    </recommendedName>
</protein>
<evidence type="ECO:0000256" key="10">
    <source>
        <dbReference type="ARBA" id="ARBA00023136"/>
    </source>
</evidence>
<evidence type="ECO:0000256" key="11">
    <source>
        <dbReference type="ARBA" id="ARBA00023180"/>
    </source>
</evidence>
<keyword evidence="8" id="KW-0735">Signal-anchor</keyword>
<dbReference type="EMBL" id="VCHE01000037">
    <property type="protein sequence ID" value="KAB2575043.1"/>
    <property type="molecule type" value="Genomic_DNA"/>
</dbReference>
<keyword evidence="15" id="KW-1185">Reference proteome</keyword>
<evidence type="ECO:0000313" key="15">
    <source>
        <dbReference type="Proteomes" id="UP000325902"/>
    </source>
</evidence>
<feature type="compositionally biased region" description="Basic residues" evidence="12">
    <location>
        <begin position="731"/>
        <end position="755"/>
    </location>
</feature>
<keyword evidence="10" id="KW-0472">Membrane</keyword>
<dbReference type="EC" id="3.6.1.10" evidence="3"/>
<evidence type="ECO:0000256" key="2">
    <source>
        <dbReference type="ARBA" id="ARBA00010399"/>
    </source>
</evidence>